<evidence type="ECO:0000256" key="5">
    <source>
        <dbReference type="ARBA" id="ARBA00023326"/>
    </source>
</evidence>
<keyword evidence="2 8" id="KW-0378">Hydrolase</keyword>
<dbReference type="SUPFAM" id="SSF48208">
    <property type="entry name" value="Six-hairpin glycosidases"/>
    <property type="match status" value="1"/>
</dbReference>
<evidence type="ECO:0000313" key="8">
    <source>
        <dbReference type="EMBL" id="MBO3086258.1"/>
    </source>
</evidence>
<dbReference type="Pfam" id="PF02927">
    <property type="entry name" value="CelD_N"/>
    <property type="match status" value="1"/>
</dbReference>
<reference evidence="8 9" key="1">
    <citation type="submission" date="2021-03" db="EMBL/GenBank/DDBJ databases">
        <title>novel species in genus Cellulomonas.</title>
        <authorList>
            <person name="Zhang G."/>
        </authorList>
    </citation>
    <scope>NUCLEOTIDE SEQUENCE [LARGE SCALE GENOMIC DNA]</scope>
    <source>
        <strain evidence="9">zg-ZUI188</strain>
    </source>
</reference>
<dbReference type="PANTHER" id="PTHR22298">
    <property type="entry name" value="ENDO-1,4-BETA-GLUCANASE"/>
    <property type="match status" value="1"/>
</dbReference>
<comment type="caution">
    <text evidence="8">The sequence shown here is derived from an EMBL/GenBank/DDBJ whole genome shotgun (WGS) entry which is preliminary data.</text>
</comment>
<feature type="domain" description="Cellulase Ig-like" evidence="7">
    <location>
        <begin position="14"/>
        <end position="94"/>
    </location>
</feature>
<dbReference type="EMBL" id="JAGFBM010000009">
    <property type="protein sequence ID" value="MBO3086258.1"/>
    <property type="molecule type" value="Genomic_DNA"/>
</dbReference>
<feature type="domain" description="Glycoside hydrolase family 9" evidence="6">
    <location>
        <begin position="109"/>
        <end position="550"/>
    </location>
</feature>
<evidence type="ECO:0000256" key="3">
    <source>
        <dbReference type="ARBA" id="ARBA00023277"/>
    </source>
</evidence>
<organism evidence="8 9">
    <name type="scientific">Cellulomonas fengjieae</name>
    <dbReference type="NCBI Taxonomy" id="2819978"/>
    <lineage>
        <taxon>Bacteria</taxon>
        <taxon>Bacillati</taxon>
        <taxon>Actinomycetota</taxon>
        <taxon>Actinomycetes</taxon>
        <taxon>Micrococcales</taxon>
        <taxon>Cellulomonadaceae</taxon>
        <taxon>Cellulomonas</taxon>
    </lineage>
</organism>
<proteinExistence type="inferred from homology"/>
<dbReference type="InterPro" id="IPR004197">
    <property type="entry name" value="Cellulase_Ig-like"/>
</dbReference>
<dbReference type="CDD" id="cd02850">
    <property type="entry name" value="E_set_Cellulase_N"/>
    <property type="match status" value="1"/>
</dbReference>
<dbReference type="InterPro" id="IPR008928">
    <property type="entry name" value="6-hairpin_glycosidase_sf"/>
</dbReference>
<comment type="similarity">
    <text evidence="1">Belongs to the glycosyl hydrolase 9 (cellulase E) family.</text>
</comment>
<protein>
    <submittedName>
        <fullName evidence="8">Glycoside hydrolase family 9 protein</fullName>
    </submittedName>
</protein>
<dbReference type="InterPro" id="IPR014756">
    <property type="entry name" value="Ig_E-set"/>
</dbReference>
<dbReference type="Pfam" id="PF00759">
    <property type="entry name" value="Glyco_hydro_9"/>
    <property type="match status" value="1"/>
</dbReference>
<name>A0ABS3SKI0_9CELL</name>
<evidence type="ECO:0000313" key="9">
    <source>
        <dbReference type="Proteomes" id="UP000678317"/>
    </source>
</evidence>
<dbReference type="Proteomes" id="UP000678317">
    <property type="component" value="Unassembled WGS sequence"/>
</dbReference>
<dbReference type="Gene3D" id="2.60.40.10">
    <property type="entry name" value="Immunoglobulins"/>
    <property type="match status" value="1"/>
</dbReference>
<dbReference type="InterPro" id="IPR012341">
    <property type="entry name" value="6hp_glycosidase-like_sf"/>
</dbReference>
<dbReference type="GO" id="GO:0016787">
    <property type="term" value="F:hydrolase activity"/>
    <property type="evidence" value="ECO:0007669"/>
    <property type="project" value="UniProtKB-KW"/>
</dbReference>
<accession>A0ABS3SKI0</accession>
<dbReference type="SUPFAM" id="SSF81296">
    <property type="entry name" value="E set domains"/>
    <property type="match status" value="1"/>
</dbReference>
<evidence type="ECO:0000259" key="6">
    <source>
        <dbReference type="Pfam" id="PF00759"/>
    </source>
</evidence>
<gene>
    <name evidence="8" type="ORF">J4035_16565</name>
</gene>
<keyword evidence="5" id="KW-0624">Polysaccharide degradation</keyword>
<dbReference type="InterPro" id="IPR001701">
    <property type="entry name" value="Glyco_hydro_9"/>
</dbReference>
<dbReference type="Gene3D" id="1.50.10.10">
    <property type="match status" value="1"/>
</dbReference>
<evidence type="ECO:0000256" key="4">
    <source>
        <dbReference type="ARBA" id="ARBA00023295"/>
    </source>
</evidence>
<evidence type="ECO:0000256" key="2">
    <source>
        <dbReference type="ARBA" id="ARBA00022801"/>
    </source>
</evidence>
<keyword evidence="9" id="KW-1185">Reference proteome</keyword>
<keyword evidence="3" id="KW-0119">Carbohydrate metabolism</keyword>
<evidence type="ECO:0000256" key="1">
    <source>
        <dbReference type="ARBA" id="ARBA00007072"/>
    </source>
</evidence>
<sequence length="556" mass="60264">MSWPVWSVDDVVAERPAVRVNQLGYLPGRPMRATLVSTATDPVPFTVVRDDGLVAQEGLSHPWPVRPEPTSGLPVHVLDLGDLHEGTFRVVASSSHSHPFRVAARLHADLRDDALRFFSLMRSSTEITAPGYDRPAGHPDTGVPAWTGTDAERLYPGWHDDGTYDVSGGWYDAGDYGKYVTSGAIAVWQLLAALDLVPDDARLADECRWQLSWLLRMQVPAGRPLAGLAFHRVHGTAWSPLPGQPHLDPTERVLHRPSTTAALHLAAAAAAGARHFRATDPAYAHRLEAAARSAYDAARLHPDLLPPDDHARYGGGPYDDSAVGDDFYWAAAELWLATGDHAYEREILRAPEHSADPFDDAGFDFHAVGAPAQLDLALHGSGLADHDRVVDSLRAGADRLLDVQTRQPWGQPYAPAGGWSWGSNGRILNNLVVLGTAHLVAGDTAYRDAVATGTDYLLGRNALGQSYVTGYGIDHSHRQRTRQFGHALDPALPPPPPGALAGGANSVPAPDFPYDQRLVGLPPQCCYLDEPTSEVTNDVCIRWNAPLVWVSTYLSR</sequence>
<dbReference type="RefSeq" id="WP_208290322.1">
    <property type="nucleotide sequence ID" value="NZ_CP074404.1"/>
</dbReference>
<evidence type="ECO:0000259" key="7">
    <source>
        <dbReference type="Pfam" id="PF02927"/>
    </source>
</evidence>
<keyword evidence="4" id="KW-0326">Glycosidase</keyword>
<dbReference type="InterPro" id="IPR013783">
    <property type="entry name" value="Ig-like_fold"/>
</dbReference>